<evidence type="ECO:0000256" key="1">
    <source>
        <dbReference type="ARBA" id="ARBA00012771"/>
    </source>
</evidence>
<evidence type="ECO:0000256" key="5">
    <source>
        <dbReference type="ARBA" id="ARBA00048391"/>
    </source>
</evidence>
<dbReference type="InterPro" id="IPR029063">
    <property type="entry name" value="SAM-dependent_MTases_sf"/>
</dbReference>
<dbReference type="InterPro" id="IPR040758">
    <property type="entry name" value="PrmC_N"/>
</dbReference>
<dbReference type="EC" id="2.1.1.297" evidence="1"/>
<name>A0A4R6IYV0_9BACT</name>
<sequence>MTFSEAKDVLLATLLPLYERREAVQIAHMVLEHLTGLTRTDRLLYKNKLLSDEQLAKLQDYNVALAAGKPVQYVLGEAWFAGLHFIVNEHTLIPRPETEELIEWIKEVAHNGSISILEIGTGSGCIPITLKKMFPDWHIQAIDISEEAVAIARENARIQGTEIDFIQMDFLNEENWKTLPTFDIIVSNPPYIKVSEGLSMAKHVLDHEPHLALFVPDEDALIFYKKIAAFGQSHLNNPGLVFLEINQLMGDAVVDTFSAQQYAAEIKKDIHGNDRMAKAEYLFTTLLS</sequence>
<dbReference type="OrthoDB" id="9800643at2"/>
<evidence type="ECO:0000256" key="3">
    <source>
        <dbReference type="ARBA" id="ARBA00022679"/>
    </source>
</evidence>
<dbReference type="GO" id="GO:0032259">
    <property type="term" value="P:methylation"/>
    <property type="evidence" value="ECO:0007669"/>
    <property type="project" value="UniProtKB-KW"/>
</dbReference>
<evidence type="ECO:0000313" key="8">
    <source>
        <dbReference type="EMBL" id="TDO27045.1"/>
    </source>
</evidence>
<dbReference type="EMBL" id="SNWP01000011">
    <property type="protein sequence ID" value="TDO27045.1"/>
    <property type="molecule type" value="Genomic_DNA"/>
</dbReference>
<keyword evidence="2 8" id="KW-0489">Methyltransferase</keyword>
<dbReference type="PROSITE" id="PS00092">
    <property type="entry name" value="N6_MTASE"/>
    <property type="match status" value="1"/>
</dbReference>
<keyword evidence="4" id="KW-0949">S-adenosyl-L-methionine</keyword>
<dbReference type="NCBIfam" id="TIGR03534">
    <property type="entry name" value="RF_mod_PrmC"/>
    <property type="match status" value="1"/>
</dbReference>
<accession>A0A4R6IYV0</accession>
<evidence type="ECO:0000313" key="9">
    <source>
        <dbReference type="Proteomes" id="UP000295741"/>
    </source>
</evidence>
<evidence type="ECO:0000256" key="2">
    <source>
        <dbReference type="ARBA" id="ARBA00022603"/>
    </source>
</evidence>
<dbReference type="Pfam" id="PF17827">
    <property type="entry name" value="PrmC_N"/>
    <property type="match status" value="1"/>
</dbReference>
<dbReference type="Gene3D" id="1.10.8.10">
    <property type="entry name" value="DNA helicase RuvA subunit, C-terminal domain"/>
    <property type="match status" value="1"/>
</dbReference>
<comment type="caution">
    <text evidence="8">The sequence shown here is derived from an EMBL/GenBank/DDBJ whole genome shotgun (WGS) entry which is preliminary data.</text>
</comment>
<reference evidence="8 9" key="1">
    <citation type="submission" date="2019-03" db="EMBL/GenBank/DDBJ databases">
        <title>Genomic Encyclopedia of Archaeal and Bacterial Type Strains, Phase II (KMG-II): from individual species to whole genera.</title>
        <authorList>
            <person name="Goeker M."/>
        </authorList>
    </citation>
    <scope>NUCLEOTIDE SEQUENCE [LARGE SCALE GENOMIC DNA]</scope>
    <source>
        <strain evidence="8 9">DSM 28323</strain>
    </source>
</reference>
<evidence type="ECO:0000256" key="4">
    <source>
        <dbReference type="ARBA" id="ARBA00022691"/>
    </source>
</evidence>
<organism evidence="8 9">
    <name type="scientific">Sediminibacterium goheungense</name>
    <dbReference type="NCBI Taxonomy" id="1086393"/>
    <lineage>
        <taxon>Bacteria</taxon>
        <taxon>Pseudomonadati</taxon>
        <taxon>Bacteroidota</taxon>
        <taxon>Chitinophagia</taxon>
        <taxon>Chitinophagales</taxon>
        <taxon>Chitinophagaceae</taxon>
        <taxon>Sediminibacterium</taxon>
    </lineage>
</organism>
<dbReference type="Pfam" id="PF05175">
    <property type="entry name" value="MTS"/>
    <property type="match status" value="1"/>
</dbReference>
<evidence type="ECO:0000259" key="6">
    <source>
        <dbReference type="Pfam" id="PF05175"/>
    </source>
</evidence>
<dbReference type="InterPro" id="IPR050320">
    <property type="entry name" value="N5-glutamine_MTase"/>
</dbReference>
<dbReference type="PANTHER" id="PTHR18895">
    <property type="entry name" value="HEMK METHYLTRANSFERASE"/>
    <property type="match status" value="1"/>
</dbReference>
<comment type="catalytic activity">
    <reaction evidence="5">
        <text>L-glutaminyl-[peptide chain release factor] + S-adenosyl-L-methionine = N(5)-methyl-L-glutaminyl-[peptide chain release factor] + S-adenosyl-L-homocysteine + H(+)</text>
        <dbReference type="Rhea" id="RHEA:42896"/>
        <dbReference type="Rhea" id="RHEA-COMP:10271"/>
        <dbReference type="Rhea" id="RHEA-COMP:10272"/>
        <dbReference type="ChEBI" id="CHEBI:15378"/>
        <dbReference type="ChEBI" id="CHEBI:30011"/>
        <dbReference type="ChEBI" id="CHEBI:57856"/>
        <dbReference type="ChEBI" id="CHEBI:59789"/>
        <dbReference type="ChEBI" id="CHEBI:61891"/>
        <dbReference type="EC" id="2.1.1.297"/>
    </reaction>
</comment>
<evidence type="ECO:0000259" key="7">
    <source>
        <dbReference type="Pfam" id="PF17827"/>
    </source>
</evidence>
<gene>
    <name evidence="8" type="ORF">BC659_2362</name>
</gene>
<proteinExistence type="predicted"/>
<dbReference type="AlphaFoldDB" id="A0A4R6IYV0"/>
<feature type="domain" description="Release factor glutamine methyltransferase N-terminal" evidence="7">
    <location>
        <begin position="22"/>
        <end position="76"/>
    </location>
</feature>
<dbReference type="InterPro" id="IPR002052">
    <property type="entry name" value="DNA_methylase_N6_adenine_CS"/>
</dbReference>
<keyword evidence="3 8" id="KW-0808">Transferase</keyword>
<protein>
    <recommendedName>
        <fullName evidence="1">peptide chain release factor N(5)-glutamine methyltransferase</fullName>
        <ecNumber evidence="1">2.1.1.297</ecNumber>
    </recommendedName>
</protein>
<dbReference type="PANTHER" id="PTHR18895:SF74">
    <property type="entry name" value="MTRF1L RELEASE FACTOR GLUTAMINE METHYLTRANSFERASE"/>
    <property type="match status" value="1"/>
</dbReference>
<dbReference type="SUPFAM" id="SSF53335">
    <property type="entry name" value="S-adenosyl-L-methionine-dependent methyltransferases"/>
    <property type="match status" value="1"/>
</dbReference>
<dbReference type="InterPro" id="IPR019874">
    <property type="entry name" value="RF_methyltr_PrmC"/>
</dbReference>
<dbReference type="NCBIfam" id="TIGR00536">
    <property type="entry name" value="hemK_fam"/>
    <property type="match status" value="1"/>
</dbReference>
<dbReference type="CDD" id="cd02440">
    <property type="entry name" value="AdoMet_MTases"/>
    <property type="match status" value="1"/>
</dbReference>
<dbReference type="Gene3D" id="3.40.50.150">
    <property type="entry name" value="Vaccinia Virus protein VP39"/>
    <property type="match status" value="1"/>
</dbReference>
<dbReference type="InterPro" id="IPR007848">
    <property type="entry name" value="Small_mtfrase_dom"/>
</dbReference>
<dbReference type="Proteomes" id="UP000295741">
    <property type="component" value="Unassembled WGS sequence"/>
</dbReference>
<dbReference type="GO" id="GO:0003676">
    <property type="term" value="F:nucleic acid binding"/>
    <property type="evidence" value="ECO:0007669"/>
    <property type="project" value="InterPro"/>
</dbReference>
<dbReference type="InterPro" id="IPR004556">
    <property type="entry name" value="HemK-like"/>
</dbReference>
<feature type="domain" description="Methyltransferase small" evidence="6">
    <location>
        <begin position="112"/>
        <end position="195"/>
    </location>
</feature>
<dbReference type="GO" id="GO:0102559">
    <property type="term" value="F:peptide chain release factor N(5)-glutamine methyltransferase activity"/>
    <property type="evidence" value="ECO:0007669"/>
    <property type="project" value="UniProtKB-EC"/>
</dbReference>
<keyword evidence="9" id="KW-1185">Reference proteome</keyword>
<dbReference type="RefSeq" id="WP_133474914.1">
    <property type="nucleotide sequence ID" value="NZ_SNWP01000011.1"/>
</dbReference>